<evidence type="ECO:0000259" key="13">
    <source>
        <dbReference type="PROSITE" id="PS50011"/>
    </source>
</evidence>
<dbReference type="Gene3D" id="1.10.510.10">
    <property type="entry name" value="Transferase(Phosphotransferase) domain 1"/>
    <property type="match status" value="1"/>
</dbReference>
<dbReference type="InterPro" id="IPR008271">
    <property type="entry name" value="Ser/Thr_kinase_AS"/>
</dbReference>
<dbReference type="FunFam" id="1.10.510.10:FF:000043">
    <property type="entry name" value="probable serine/threonine-protein kinase At1g54610"/>
    <property type="match status" value="1"/>
</dbReference>
<proteinExistence type="inferred from homology"/>
<feature type="binding site" evidence="10">
    <location>
        <position position="176"/>
    </location>
    <ligand>
        <name>ATP</name>
        <dbReference type="ChEBI" id="CHEBI:30616"/>
    </ligand>
</feature>
<feature type="compositionally biased region" description="Polar residues" evidence="12">
    <location>
        <begin position="560"/>
        <end position="579"/>
    </location>
</feature>
<keyword evidence="15" id="KW-1185">Reference proteome</keyword>
<evidence type="ECO:0000256" key="1">
    <source>
        <dbReference type="ARBA" id="ARBA00006485"/>
    </source>
</evidence>
<name>A0A8T0XIV0_PANVG</name>
<evidence type="ECO:0000313" key="14">
    <source>
        <dbReference type="EMBL" id="KAG2659125.1"/>
    </source>
</evidence>
<dbReference type="PROSITE" id="PS00107">
    <property type="entry name" value="PROTEIN_KINASE_ATP"/>
    <property type="match status" value="1"/>
</dbReference>
<organism evidence="14 15">
    <name type="scientific">Panicum virgatum</name>
    <name type="common">Blackwell switchgrass</name>
    <dbReference type="NCBI Taxonomy" id="38727"/>
    <lineage>
        <taxon>Eukaryota</taxon>
        <taxon>Viridiplantae</taxon>
        <taxon>Streptophyta</taxon>
        <taxon>Embryophyta</taxon>
        <taxon>Tracheophyta</taxon>
        <taxon>Spermatophyta</taxon>
        <taxon>Magnoliopsida</taxon>
        <taxon>Liliopsida</taxon>
        <taxon>Poales</taxon>
        <taxon>Poaceae</taxon>
        <taxon>PACMAD clade</taxon>
        <taxon>Panicoideae</taxon>
        <taxon>Panicodae</taxon>
        <taxon>Paniceae</taxon>
        <taxon>Panicinae</taxon>
        <taxon>Panicum</taxon>
        <taxon>Panicum sect. Hiantes</taxon>
    </lineage>
</organism>
<dbReference type="Proteomes" id="UP000823388">
    <property type="component" value="Chromosome 1K"/>
</dbReference>
<keyword evidence="11" id="KW-0175">Coiled coil</keyword>
<evidence type="ECO:0000313" key="15">
    <source>
        <dbReference type="Proteomes" id="UP000823388"/>
    </source>
</evidence>
<evidence type="ECO:0000256" key="10">
    <source>
        <dbReference type="PROSITE-ProRule" id="PRU10141"/>
    </source>
</evidence>
<protein>
    <recommendedName>
        <fullName evidence="2">[RNA-polymerase]-subunit kinase</fullName>
        <ecNumber evidence="2">2.7.11.23</ecNumber>
    </recommendedName>
</protein>
<dbReference type="PROSITE" id="PS50011">
    <property type="entry name" value="PROTEIN_KINASE_DOM"/>
    <property type="match status" value="1"/>
</dbReference>
<dbReference type="InterPro" id="IPR050108">
    <property type="entry name" value="CDK"/>
</dbReference>
<dbReference type="GO" id="GO:0000307">
    <property type="term" value="C:cyclin-dependent protein kinase holoenzyme complex"/>
    <property type="evidence" value="ECO:0007669"/>
    <property type="project" value="TreeGrafter"/>
</dbReference>
<evidence type="ECO:0000256" key="6">
    <source>
        <dbReference type="ARBA" id="ARBA00022741"/>
    </source>
</evidence>
<evidence type="ECO:0000256" key="5">
    <source>
        <dbReference type="ARBA" id="ARBA00022679"/>
    </source>
</evidence>
<dbReference type="Gene3D" id="3.30.200.20">
    <property type="entry name" value="Phosphorylase Kinase, domain 1"/>
    <property type="match status" value="1"/>
</dbReference>
<feature type="compositionally biased region" description="Low complexity" evidence="12">
    <location>
        <begin position="487"/>
        <end position="496"/>
    </location>
</feature>
<dbReference type="InterPro" id="IPR011009">
    <property type="entry name" value="Kinase-like_dom_sf"/>
</dbReference>
<keyword evidence="4" id="KW-0597">Phosphoprotein</keyword>
<dbReference type="PANTHER" id="PTHR24056">
    <property type="entry name" value="CELL DIVISION PROTEIN KINASE"/>
    <property type="match status" value="1"/>
</dbReference>
<dbReference type="SMART" id="SM00220">
    <property type="entry name" value="S_TKc"/>
    <property type="match status" value="1"/>
</dbReference>
<dbReference type="AlphaFoldDB" id="A0A8T0XIV0"/>
<evidence type="ECO:0000256" key="8">
    <source>
        <dbReference type="ARBA" id="ARBA00022840"/>
    </source>
</evidence>
<dbReference type="EC" id="2.7.11.23" evidence="2"/>
<dbReference type="GO" id="GO:0005524">
    <property type="term" value="F:ATP binding"/>
    <property type="evidence" value="ECO:0007669"/>
    <property type="project" value="UniProtKB-UniRule"/>
</dbReference>
<dbReference type="Pfam" id="PF00069">
    <property type="entry name" value="Pkinase"/>
    <property type="match status" value="1"/>
</dbReference>
<feature type="region of interest" description="Disordered" evidence="12">
    <location>
        <begin position="471"/>
        <end position="648"/>
    </location>
</feature>
<evidence type="ECO:0000256" key="4">
    <source>
        <dbReference type="ARBA" id="ARBA00022553"/>
    </source>
</evidence>
<feature type="coiled-coil region" evidence="11">
    <location>
        <begin position="650"/>
        <end position="677"/>
    </location>
</feature>
<dbReference type="SUPFAM" id="SSF56112">
    <property type="entry name" value="Protein kinase-like (PK-like)"/>
    <property type="match status" value="1"/>
</dbReference>
<comment type="similarity">
    <text evidence="1">Belongs to the protein kinase superfamily. CMGC Ser/Thr protein kinase family. CDC2/CDKX subfamily.</text>
</comment>
<evidence type="ECO:0000256" key="12">
    <source>
        <dbReference type="SAM" id="MobiDB-lite"/>
    </source>
</evidence>
<dbReference type="FunFam" id="3.30.200.20:FF:000021">
    <property type="entry name" value="probable serine/threonine-protein kinase At1g54610"/>
    <property type="match status" value="1"/>
</dbReference>
<feature type="domain" description="Protein kinase" evidence="13">
    <location>
        <begin position="147"/>
        <end position="431"/>
    </location>
</feature>
<evidence type="ECO:0000256" key="7">
    <source>
        <dbReference type="ARBA" id="ARBA00022777"/>
    </source>
</evidence>
<accession>A0A8T0XIV0</accession>
<reference evidence="14" key="1">
    <citation type="submission" date="2020-05" db="EMBL/GenBank/DDBJ databases">
        <title>WGS assembly of Panicum virgatum.</title>
        <authorList>
            <person name="Lovell J.T."/>
            <person name="Jenkins J."/>
            <person name="Shu S."/>
            <person name="Juenger T.E."/>
            <person name="Schmutz J."/>
        </authorList>
    </citation>
    <scope>NUCLEOTIDE SEQUENCE</scope>
    <source>
        <strain evidence="14">AP13</strain>
    </source>
</reference>
<evidence type="ECO:0000256" key="2">
    <source>
        <dbReference type="ARBA" id="ARBA00012409"/>
    </source>
</evidence>
<dbReference type="EMBL" id="CM029037">
    <property type="protein sequence ID" value="KAG2659125.1"/>
    <property type="molecule type" value="Genomic_DNA"/>
</dbReference>
<feature type="compositionally biased region" description="Polar residues" evidence="12">
    <location>
        <begin position="588"/>
        <end position="599"/>
    </location>
</feature>
<evidence type="ECO:0000256" key="9">
    <source>
        <dbReference type="ARBA" id="ARBA00049280"/>
    </source>
</evidence>
<dbReference type="PROSITE" id="PS00108">
    <property type="entry name" value="PROTEIN_KINASE_ST"/>
    <property type="match status" value="1"/>
</dbReference>
<evidence type="ECO:0000256" key="11">
    <source>
        <dbReference type="SAM" id="Coils"/>
    </source>
</evidence>
<dbReference type="InterPro" id="IPR000719">
    <property type="entry name" value="Prot_kinase_dom"/>
</dbReference>
<keyword evidence="8 10" id="KW-0067">ATP-binding</keyword>
<evidence type="ECO:0000256" key="3">
    <source>
        <dbReference type="ARBA" id="ARBA00022527"/>
    </source>
</evidence>
<dbReference type="GO" id="GO:0005634">
    <property type="term" value="C:nucleus"/>
    <property type="evidence" value="ECO:0007669"/>
    <property type="project" value="TreeGrafter"/>
</dbReference>
<dbReference type="GO" id="GO:0032968">
    <property type="term" value="P:positive regulation of transcription elongation by RNA polymerase II"/>
    <property type="evidence" value="ECO:0007669"/>
    <property type="project" value="TreeGrafter"/>
</dbReference>
<dbReference type="PANTHER" id="PTHR24056:SF481">
    <property type="entry name" value="OS02G0559300 PROTEIN"/>
    <property type="match status" value="1"/>
</dbReference>
<keyword evidence="6 10" id="KW-0547">Nucleotide-binding</keyword>
<keyword evidence="3" id="KW-0723">Serine/threonine-protein kinase</keyword>
<feature type="region of interest" description="Disordered" evidence="12">
    <location>
        <begin position="1"/>
        <end position="28"/>
    </location>
</feature>
<dbReference type="InterPro" id="IPR017441">
    <property type="entry name" value="Protein_kinase_ATP_BS"/>
</dbReference>
<comment type="caution">
    <text evidence="14">The sequence shown here is derived from an EMBL/GenBank/DDBJ whole genome shotgun (WGS) entry which is preliminary data.</text>
</comment>
<feature type="compositionally biased region" description="Polar residues" evidence="12">
    <location>
        <begin position="505"/>
        <end position="518"/>
    </location>
</feature>
<dbReference type="CDD" id="cd07840">
    <property type="entry name" value="STKc_CDK9_like"/>
    <property type="match status" value="1"/>
</dbReference>
<keyword evidence="5" id="KW-0808">Transferase</keyword>
<keyword evidence="7" id="KW-0418">Kinase</keyword>
<dbReference type="GO" id="GO:0008353">
    <property type="term" value="F:RNA polymerase II CTD heptapeptide repeat kinase activity"/>
    <property type="evidence" value="ECO:0007669"/>
    <property type="project" value="UniProtKB-EC"/>
</dbReference>
<dbReference type="OrthoDB" id="779276at2759"/>
<gene>
    <name evidence="14" type="ORF">PVAP13_1KG333900</name>
</gene>
<comment type="catalytic activity">
    <reaction evidence="9">
        <text>[DNA-directed RNA polymerase] + ATP = phospho-[DNA-directed RNA polymerase] + ADP + H(+)</text>
        <dbReference type="Rhea" id="RHEA:10216"/>
        <dbReference type="Rhea" id="RHEA-COMP:11321"/>
        <dbReference type="Rhea" id="RHEA-COMP:11322"/>
        <dbReference type="ChEBI" id="CHEBI:15378"/>
        <dbReference type="ChEBI" id="CHEBI:30616"/>
        <dbReference type="ChEBI" id="CHEBI:43176"/>
        <dbReference type="ChEBI" id="CHEBI:68546"/>
        <dbReference type="ChEBI" id="CHEBI:456216"/>
        <dbReference type="EC" id="2.7.11.23"/>
    </reaction>
</comment>
<sequence length="683" mass="74084">MGGLCSKEGVAEAPPGAPAPAPLQKAPSQSLKQLITLAAKDEDAAPAVMSRTASNAKATAIAPAPAEKTAPAVVVITSLSKSYSTAGAPTHHRRATADYADGGAPQVISSVPQGFSGEHVIAGWPSWLTSVAGEVVHGWLPRRADTFERLDKIGQGTYSNVYKARDLQSGKIVALKRVRFVNMDPESVRFMAREIHILRRLDHPNVIRLEGIVTSRLSHSLYLVFEYMEHDLAGLAALSGQRFTEPQVKCFMAQLLEGLRHCHARGVLHRDIKGSNLLIDAGGVLRIADFGLATTFDPARTQPMTSRVVTLWYRPPELLLGATEYGVAVDLWSAGCILAELLAGKPIMPGQTEIEQLHKIFKLCGSPSEDYWAKAKLPDVTLFKPQRPYRRKIAETFRDFPPTALDLLDTLLAIEPSARGTAASALDSDFFRTKPLACDPASLPKFPPCKEYDAKLRGQEASRQNAAAAIGGKGSVSVKPGRDDAKAAPAQDAIADYQRRHARANQKSMSHHYSSQEDSVPGFRIEPPPAVASGRGQPAAMQTAGFGSTWYRNDQRGVPRTSSSVVRASTLTSQSQRSYAPSRGTDLHPSSSASRNANPRYNRLDVAEPASAVGRPGSSHHKDLGVRDTSAGFGGKNRRIHYSGPLVPPGGNMEDMLKEHERQIQQAVRKARVEKEKTNWHHY</sequence>